<protein>
    <recommendedName>
        <fullName evidence="2">Amine oxidase domain-containing protein</fullName>
    </recommendedName>
</protein>
<accession>A0A381ZBY8</accession>
<sequence>FDKETFGSDYLAIGNFDNPSVLEHSPLSEKAKADMVRLFKDERHYLSDIPIEQREAYLRNITYWTYLKKHAGMADEVMKVMQSSARSVWAVNIDAFPAHAAWREGSPGFGDLNLRREGIGYLRPEIHENIFHFPDGNASVARLLVRKMNTSVAIGDSMEDIVTARFDYNQLDNPKSSVRIRLNSTVVRAQHGKNNLSNPVKITYVREGKAHVVEAGKVVMACYNGIIPGLCPEMPALQKTALSNSVRAPMVSTNVLIRNWRSFEKLGIWRVKCPGSYHHRITLDYPVSIGNYEFSKSPDEPIVVHFYAVPGKAGASAREQFTAGQHDLLTTSFETFERKIRDQLSRILTPGGFNAARDIAAITVNRWPHGYAYGYDPESDQVAYYPNSWPEGKRHWVTGRQPFGNISIAATDAASNAMTESAIEEAYRAVNDLM</sequence>
<proteinExistence type="predicted"/>
<evidence type="ECO:0000313" key="1">
    <source>
        <dbReference type="EMBL" id="SVA86818.1"/>
    </source>
</evidence>
<dbReference type="AlphaFoldDB" id="A0A381ZBY8"/>
<gene>
    <name evidence="1" type="ORF">METZ01_LOCUS139672</name>
</gene>
<reference evidence="1" key="1">
    <citation type="submission" date="2018-05" db="EMBL/GenBank/DDBJ databases">
        <authorList>
            <person name="Lanie J.A."/>
            <person name="Ng W.-L."/>
            <person name="Kazmierczak K.M."/>
            <person name="Andrzejewski T.M."/>
            <person name="Davidsen T.M."/>
            <person name="Wayne K.J."/>
            <person name="Tettelin H."/>
            <person name="Glass J.I."/>
            <person name="Rusch D."/>
            <person name="Podicherti R."/>
            <person name="Tsui H.-C.T."/>
            <person name="Winkler M.E."/>
        </authorList>
    </citation>
    <scope>NUCLEOTIDE SEQUENCE</scope>
</reference>
<organism evidence="1">
    <name type="scientific">marine metagenome</name>
    <dbReference type="NCBI Taxonomy" id="408172"/>
    <lineage>
        <taxon>unclassified sequences</taxon>
        <taxon>metagenomes</taxon>
        <taxon>ecological metagenomes</taxon>
    </lineage>
</organism>
<name>A0A381ZBY8_9ZZZZ</name>
<dbReference type="EMBL" id="UINC01020746">
    <property type="protein sequence ID" value="SVA86818.1"/>
    <property type="molecule type" value="Genomic_DNA"/>
</dbReference>
<evidence type="ECO:0008006" key="2">
    <source>
        <dbReference type="Google" id="ProtNLM"/>
    </source>
</evidence>
<feature type="non-terminal residue" evidence="1">
    <location>
        <position position="1"/>
    </location>
</feature>